<dbReference type="Proteomes" id="UP001235133">
    <property type="component" value="Unassembled WGS sequence"/>
</dbReference>
<evidence type="ECO:0000313" key="2">
    <source>
        <dbReference type="EMBL" id="MDQ7877325.1"/>
    </source>
</evidence>
<feature type="compositionally biased region" description="Basic and acidic residues" evidence="1">
    <location>
        <begin position="1"/>
        <end position="19"/>
    </location>
</feature>
<feature type="region of interest" description="Disordered" evidence="1">
    <location>
        <begin position="54"/>
        <end position="76"/>
    </location>
</feature>
<feature type="region of interest" description="Disordered" evidence="1">
    <location>
        <begin position="132"/>
        <end position="153"/>
    </location>
</feature>
<feature type="compositionally biased region" description="Basic and acidic residues" evidence="1">
    <location>
        <begin position="135"/>
        <end position="145"/>
    </location>
</feature>
<name>A0ABU0YYC2_9MICO</name>
<proteinExistence type="predicted"/>
<evidence type="ECO:0000256" key="1">
    <source>
        <dbReference type="SAM" id="MobiDB-lite"/>
    </source>
</evidence>
<feature type="region of interest" description="Disordered" evidence="1">
    <location>
        <begin position="1"/>
        <end position="24"/>
    </location>
</feature>
<keyword evidence="3" id="KW-1185">Reference proteome</keyword>
<feature type="compositionally biased region" description="Low complexity" evidence="1">
    <location>
        <begin position="61"/>
        <end position="76"/>
    </location>
</feature>
<protein>
    <submittedName>
        <fullName evidence="2">Uncharacterized protein</fullName>
    </submittedName>
</protein>
<accession>A0ABU0YYC2</accession>
<gene>
    <name evidence="2" type="ORF">Q9R08_04975</name>
</gene>
<sequence>MTERIDPRARFAPPRREGGGVEPIGGVSPINAGLLALALVGHGIELARAVEARDAREARGESAAAGPVPRAPRASRFQVNANVTDLSGRRQGRVRGQLSDGVLVVRWEDSRETEHVHEDLLRSRYTVQSVGFVPKSERDAKAREENENEGEQA</sequence>
<dbReference type="RefSeq" id="WP_308866758.1">
    <property type="nucleotide sequence ID" value="NZ_JAVFWO010000002.1"/>
</dbReference>
<evidence type="ECO:0000313" key="3">
    <source>
        <dbReference type="Proteomes" id="UP001235133"/>
    </source>
</evidence>
<dbReference type="EMBL" id="JAVFWO010000002">
    <property type="protein sequence ID" value="MDQ7877325.1"/>
    <property type="molecule type" value="Genomic_DNA"/>
</dbReference>
<organism evidence="2 3">
    <name type="scientific">Microbacterium psychrotolerans</name>
    <dbReference type="NCBI Taxonomy" id="3068321"/>
    <lineage>
        <taxon>Bacteria</taxon>
        <taxon>Bacillati</taxon>
        <taxon>Actinomycetota</taxon>
        <taxon>Actinomycetes</taxon>
        <taxon>Micrococcales</taxon>
        <taxon>Microbacteriaceae</taxon>
        <taxon>Microbacterium</taxon>
    </lineage>
</organism>
<reference evidence="2 3" key="1">
    <citation type="submission" date="2023-08" db="EMBL/GenBank/DDBJ databases">
        <title>Microbacterium psychrotolerans sp. nov., a psychrotolerant bacterium isolated from soil in Heilongjiang Province, China.</title>
        <authorList>
            <person name="An P."/>
            <person name="Zhao D."/>
            <person name="Xiang H."/>
        </authorList>
    </citation>
    <scope>NUCLEOTIDE SEQUENCE [LARGE SCALE GENOMIC DNA]</scope>
    <source>
        <strain evidence="2 3">QXD-8</strain>
    </source>
</reference>
<comment type="caution">
    <text evidence="2">The sequence shown here is derived from an EMBL/GenBank/DDBJ whole genome shotgun (WGS) entry which is preliminary data.</text>
</comment>